<evidence type="ECO:0000256" key="3">
    <source>
        <dbReference type="ARBA" id="ARBA00022679"/>
    </source>
</evidence>
<evidence type="ECO:0000313" key="10">
    <source>
        <dbReference type="EMBL" id="AFK79250.1"/>
    </source>
</evidence>
<evidence type="ECO:0000256" key="8">
    <source>
        <dbReference type="SAM" id="Phobius"/>
    </source>
</evidence>
<dbReference type="InterPro" id="IPR001173">
    <property type="entry name" value="Glyco_trans_2-like"/>
</dbReference>
<evidence type="ECO:0000256" key="2">
    <source>
        <dbReference type="ARBA" id="ARBA00022676"/>
    </source>
</evidence>
<sequence length="342" mass="38947">MEPMADGSVSIIIPAFNEAASLVELTTHIDTVLQRLGCPYEVLIIDDGSTDDTPEILHNLITQYPYLHFVRFRRNYGKAAALSEAFTRAQGDFLITIDADLQDSPEEIPALLEQLRTRYDVICGWKQNRQDTWTRILGSRFFNFVTALITGLKLHDVNCGLKGYRHQVVQELRLYGEMHRFIPVIARQRGFLVGEIRVQHFPRRYGQSRYGWSRSLSGLFDLITLVMLGRYTHKPLHFFGLLGLACEFFGLYILVILGIGWLQGQWIGNRPIFLVAIFLLLSGLQFIFFGLLAELLIYLNGQREDCSIDEEITGVMTQSDTGSAQRFDRTNMTLRTANSPSS</sequence>
<keyword evidence="3 10" id="KW-0808">Transferase</keyword>
<protein>
    <submittedName>
        <fullName evidence="10">Glycosyl transferase</fullName>
    </submittedName>
</protein>
<name>I3VIP4_9BACT</name>
<organism evidence="10">
    <name type="scientific">uncultured bacterium F41-01</name>
    <dbReference type="NCBI Taxonomy" id="1191437"/>
    <lineage>
        <taxon>Bacteria</taxon>
        <taxon>environmental samples</taxon>
    </lineage>
</organism>
<keyword evidence="5" id="KW-0448">Lipopolysaccharide biosynthesis</keyword>
<keyword evidence="4 8" id="KW-0812">Transmembrane</keyword>
<feature type="transmembrane region" description="Helical" evidence="8">
    <location>
        <begin position="238"/>
        <end position="260"/>
    </location>
</feature>
<accession>I3VIP4</accession>
<dbReference type="Gene3D" id="3.90.550.10">
    <property type="entry name" value="Spore Coat Polysaccharide Biosynthesis Protein SpsA, Chain A"/>
    <property type="match status" value="1"/>
</dbReference>
<dbReference type="GO" id="GO:0005886">
    <property type="term" value="C:plasma membrane"/>
    <property type="evidence" value="ECO:0007669"/>
    <property type="project" value="TreeGrafter"/>
</dbReference>
<dbReference type="EMBL" id="JQ970528">
    <property type="protein sequence ID" value="AFK79250.1"/>
    <property type="molecule type" value="Genomic_DNA"/>
</dbReference>
<dbReference type="InterPro" id="IPR050256">
    <property type="entry name" value="Glycosyltransferase_2"/>
</dbReference>
<feature type="transmembrane region" description="Helical" evidence="8">
    <location>
        <begin position="272"/>
        <end position="299"/>
    </location>
</feature>
<keyword evidence="2" id="KW-0328">Glycosyltransferase</keyword>
<feature type="domain" description="Glycosyltransferase 2-like" evidence="9">
    <location>
        <begin position="10"/>
        <end position="172"/>
    </location>
</feature>
<keyword evidence="6 8" id="KW-1133">Transmembrane helix</keyword>
<dbReference type="GO" id="GO:0099621">
    <property type="term" value="F:undecaprenyl-phosphate 4-deoxy-4-formamido-L-arabinose transferase activity"/>
    <property type="evidence" value="ECO:0007669"/>
    <property type="project" value="TreeGrafter"/>
</dbReference>
<evidence type="ECO:0000256" key="1">
    <source>
        <dbReference type="ARBA" id="ARBA00022475"/>
    </source>
</evidence>
<dbReference type="SUPFAM" id="SSF53448">
    <property type="entry name" value="Nucleotide-diphospho-sugar transferases"/>
    <property type="match status" value="1"/>
</dbReference>
<dbReference type="PANTHER" id="PTHR48090">
    <property type="entry name" value="UNDECAPRENYL-PHOSPHATE 4-DEOXY-4-FORMAMIDO-L-ARABINOSE TRANSFERASE-RELATED"/>
    <property type="match status" value="1"/>
</dbReference>
<keyword evidence="7 8" id="KW-0472">Membrane</keyword>
<reference evidence="10" key="1">
    <citation type="submission" date="2012-04" db="EMBL/GenBank/DDBJ databases">
        <title>Characterization of mineral phosphate solubilization trait from soil metagenome.</title>
        <authorList>
            <person name="Chhabra S."/>
            <person name="Brazil D."/>
            <person name="Morrissey J."/>
            <person name="Burke J."/>
            <person name="O'Gara F."/>
            <person name="Dowling D."/>
        </authorList>
    </citation>
    <scope>NUCLEOTIDE SEQUENCE</scope>
</reference>
<keyword evidence="1" id="KW-1003">Cell membrane</keyword>
<dbReference type="InterPro" id="IPR029044">
    <property type="entry name" value="Nucleotide-diphossugar_trans"/>
</dbReference>
<evidence type="ECO:0000259" key="9">
    <source>
        <dbReference type="Pfam" id="PF00535"/>
    </source>
</evidence>
<dbReference type="AlphaFoldDB" id="I3VIP4"/>
<dbReference type="PANTHER" id="PTHR48090:SF3">
    <property type="entry name" value="UNDECAPRENYL-PHOSPHATE 4-DEOXY-4-FORMAMIDO-L-ARABINOSE TRANSFERASE"/>
    <property type="match status" value="1"/>
</dbReference>
<evidence type="ECO:0000256" key="5">
    <source>
        <dbReference type="ARBA" id="ARBA00022985"/>
    </source>
</evidence>
<dbReference type="GO" id="GO:0009103">
    <property type="term" value="P:lipopolysaccharide biosynthetic process"/>
    <property type="evidence" value="ECO:0007669"/>
    <property type="project" value="UniProtKB-KW"/>
</dbReference>
<dbReference type="CDD" id="cd04187">
    <property type="entry name" value="DPM1_like_bac"/>
    <property type="match status" value="1"/>
</dbReference>
<dbReference type="Pfam" id="PF00535">
    <property type="entry name" value="Glycos_transf_2"/>
    <property type="match status" value="1"/>
</dbReference>
<proteinExistence type="predicted"/>
<evidence type="ECO:0000256" key="7">
    <source>
        <dbReference type="ARBA" id="ARBA00023136"/>
    </source>
</evidence>
<feature type="transmembrane region" description="Helical" evidence="8">
    <location>
        <begin position="212"/>
        <end position="232"/>
    </location>
</feature>
<evidence type="ECO:0000256" key="4">
    <source>
        <dbReference type="ARBA" id="ARBA00022692"/>
    </source>
</evidence>
<evidence type="ECO:0000256" key="6">
    <source>
        <dbReference type="ARBA" id="ARBA00022989"/>
    </source>
</evidence>